<dbReference type="EMBL" id="MN740759">
    <property type="protein sequence ID" value="QHS81765.1"/>
    <property type="molecule type" value="Genomic_DNA"/>
</dbReference>
<proteinExistence type="predicted"/>
<protein>
    <recommendedName>
        <fullName evidence="2">Mitochondrial resolvase Ydc2 catalytic domain-containing protein</fullName>
    </recommendedName>
</protein>
<evidence type="ECO:0008006" key="2">
    <source>
        <dbReference type="Google" id="ProtNLM"/>
    </source>
</evidence>
<dbReference type="AlphaFoldDB" id="A0A6C0AR61"/>
<dbReference type="InterPro" id="IPR012337">
    <property type="entry name" value="RNaseH-like_sf"/>
</dbReference>
<evidence type="ECO:0000313" key="1">
    <source>
        <dbReference type="EMBL" id="QHS81765.1"/>
    </source>
</evidence>
<dbReference type="SUPFAM" id="SSF53098">
    <property type="entry name" value="Ribonuclease H-like"/>
    <property type="match status" value="1"/>
</dbReference>
<organism evidence="1">
    <name type="scientific">viral metagenome</name>
    <dbReference type="NCBI Taxonomy" id="1070528"/>
    <lineage>
        <taxon>unclassified sequences</taxon>
        <taxon>metagenomes</taxon>
        <taxon>organismal metagenomes</taxon>
    </lineage>
</organism>
<sequence length="259" mass="28631">MTILVAFDIGIKNLAFCAMRKDASNQELLALENYNLLASETAAAILCSKCKSKASYESVLGPTCKRHIPATHPLLQEDGLKMPLMPVLKAAAKALNLKGKTKEDLITALKTRHSLPITKVKAPNAAKQTLVALHDAIRTMVTDRWTIFSSCQEILLENQPALKNPHMKTVQILLFAALRERFLVASQNPNFHLIHAKKKVTGAEKGDAGYADRKLGSEQRFQELIDSGKLRGELTEAWTLAKKKSDMSDAVCMCMDFEI</sequence>
<accession>A0A6C0AR61</accession>
<reference evidence="1" key="1">
    <citation type="journal article" date="2020" name="Nature">
        <title>Giant virus diversity and host interactions through global metagenomics.</title>
        <authorList>
            <person name="Schulz F."/>
            <person name="Roux S."/>
            <person name="Paez-Espino D."/>
            <person name="Jungbluth S."/>
            <person name="Walsh D.A."/>
            <person name="Denef V.J."/>
            <person name="McMahon K.D."/>
            <person name="Konstantinidis K.T."/>
            <person name="Eloe-Fadrosh E.A."/>
            <person name="Kyrpides N.C."/>
            <person name="Woyke T."/>
        </authorList>
    </citation>
    <scope>NUCLEOTIDE SEQUENCE</scope>
    <source>
        <strain evidence="1">GVMAG-S-1101164-72</strain>
    </source>
</reference>
<name>A0A6C0AR61_9ZZZZ</name>